<dbReference type="InterPro" id="IPR050373">
    <property type="entry name" value="Fibrinogen_C-term_domain"/>
</dbReference>
<reference evidence="4" key="1">
    <citation type="journal article" date="2023" name="Mol. Biol. Evol.">
        <title>Third-Generation Sequencing Reveals the Adaptive Role of the Epigenome in Three Deep-Sea Polychaetes.</title>
        <authorList>
            <person name="Perez M."/>
            <person name="Aroh O."/>
            <person name="Sun Y."/>
            <person name="Lan Y."/>
            <person name="Juniper S.K."/>
            <person name="Young C.R."/>
            <person name="Angers B."/>
            <person name="Qian P.Y."/>
        </authorList>
    </citation>
    <scope>NUCLEOTIDE SEQUENCE</scope>
    <source>
        <strain evidence="4">P08H-3</strain>
    </source>
</reference>
<dbReference type="Gene3D" id="3.90.215.10">
    <property type="entry name" value="Gamma Fibrinogen, chain A, domain 1"/>
    <property type="match status" value="1"/>
</dbReference>
<feature type="chain" id="PRO_5041921347" description="Fibrinogen C-terminal domain-containing protein" evidence="2">
    <location>
        <begin position="20"/>
        <end position="331"/>
    </location>
</feature>
<dbReference type="InterPro" id="IPR002181">
    <property type="entry name" value="Fibrinogen_a/b/g_C_dom"/>
</dbReference>
<accession>A0AAD9J354</accession>
<dbReference type="PANTHER" id="PTHR19143">
    <property type="entry name" value="FIBRINOGEN/TENASCIN/ANGIOPOEITIN"/>
    <property type="match status" value="1"/>
</dbReference>
<evidence type="ECO:0000256" key="2">
    <source>
        <dbReference type="SAM" id="SignalP"/>
    </source>
</evidence>
<protein>
    <recommendedName>
        <fullName evidence="3">Fibrinogen C-terminal domain-containing protein</fullName>
    </recommendedName>
</protein>
<dbReference type="SMART" id="SM00186">
    <property type="entry name" value="FBG"/>
    <property type="match status" value="1"/>
</dbReference>
<name>A0AAD9J354_9ANNE</name>
<comment type="caution">
    <text evidence="4">The sequence shown here is derived from an EMBL/GenBank/DDBJ whole genome shotgun (WGS) entry which is preliminary data.</text>
</comment>
<dbReference type="PROSITE" id="PS51406">
    <property type="entry name" value="FIBRINOGEN_C_2"/>
    <property type="match status" value="1"/>
</dbReference>
<organism evidence="4 5">
    <name type="scientific">Paralvinella palmiformis</name>
    <dbReference type="NCBI Taxonomy" id="53620"/>
    <lineage>
        <taxon>Eukaryota</taxon>
        <taxon>Metazoa</taxon>
        <taxon>Spiralia</taxon>
        <taxon>Lophotrochozoa</taxon>
        <taxon>Annelida</taxon>
        <taxon>Polychaeta</taxon>
        <taxon>Sedentaria</taxon>
        <taxon>Canalipalpata</taxon>
        <taxon>Terebellida</taxon>
        <taxon>Terebelliformia</taxon>
        <taxon>Alvinellidae</taxon>
        <taxon>Paralvinella</taxon>
    </lineage>
</organism>
<dbReference type="SUPFAM" id="SSF56496">
    <property type="entry name" value="Fibrinogen C-terminal domain-like"/>
    <property type="match status" value="1"/>
</dbReference>
<dbReference type="Pfam" id="PF00147">
    <property type="entry name" value="Fibrinogen_C"/>
    <property type="match status" value="1"/>
</dbReference>
<evidence type="ECO:0000313" key="4">
    <source>
        <dbReference type="EMBL" id="KAK2145831.1"/>
    </source>
</evidence>
<proteinExistence type="predicted"/>
<dbReference type="InterPro" id="IPR014716">
    <property type="entry name" value="Fibrinogen_a/b/g_C_1"/>
</dbReference>
<evidence type="ECO:0000313" key="5">
    <source>
        <dbReference type="Proteomes" id="UP001208570"/>
    </source>
</evidence>
<dbReference type="InterPro" id="IPR036056">
    <property type="entry name" value="Fibrinogen-like_C"/>
</dbReference>
<dbReference type="GO" id="GO:0005615">
    <property type="term" value="C:extracellular space"/>
    <property type="evidence" value="ECO:0007669"/>
    <property type="project" value="TreeGrafter"/>
</dbReference>
<gene>
    <name evidence="4" type="ORF">LSH36_654g00035</name>
</gene>
<dbReference type="Proteomes" id="UP001208570">
    <property type="component" value="Unassembled WGS sequence"/>
</dbReference>
<dbReference type="EMBL" id="JAODUP010000654">
    <property type="protein sequence ID" value="KAK2145831.1"/>
    <property type="molecule type" value="Genomic_DNA"/>
</dbReference>
<sequence>MSPSMAVGVMAVMASLATSQLHTNNPYSMCTTDMYRDLPLKSQNEHQCLLMEQFNKEFFNDREDRVRRYKELNSLDMDSGSHGKKKSTTSDQSRDPESNCTGSRFKPNVDQRPLYGNCYELQTKGGVHVSGVYPIQLVSGDVILVMCDMDRGGGGWTVIQRRIDGSVNFTRNWTEYKHGFGNPNQEYWLGLETIHQMTSHINTSLRVDLWDWNGKRARAEYIIFYVGPESGSYRLLVDGYRGSTGDSLGYHNNCTFSTIDSDNDQWDGSCAQQDGAGWWYKACSYTALNSKYHTKKEMETGDKIDGIFWYHWKETYNYPLPRVEMKIRQWK</sequence>
<evidence type="ECO:0000256" key="1">
    <source>
        <dbReference type="SAM" id="MobiDB-lite"/>
    </source>
</evidence>
<evidence type="ECO:0000259" key="3">
    <source>
        <dbReference type="PROSITE" id="PS51406"/>
    </source>
</evidence>
<feature type="region of interest" description="Disordered" evidence="1">
    <location>
        <begin position="72"/>
        <end position="108"/>
    </location>
</feature>
<dbReference type="AlphaFoldDB" id="A0AAD9J354"/>
<keyword evidence="5" id="KW-1185">Reference proteome</keyword>
<dbReference type="CDD" id="cd00087">
    <property type="entry name" value="FReD"/>
    <property type="match status" value="1"/>
</dbReference>
<feature type="signal peptide" evidence="2">
    <location>
        <begin position="1"/>
        <end position="19"/>
    </location>
</feature>
<feature type="domain" description="Fibrinogen C-terminal" evidence="3">
    <location>
        <begin position="109"/>
        <end position="331"/>
    </location>
</feature>
<dbReference type="NCBIfam" id="NF040941">
    <property type="entry name" value="GGGWT_bact"/>
    <property type="match status" value="1"/>
</dbReference>
<keyword evidence="2" id="KW-0732">Signal</keyword>